<evidence type="ECO:0000256" key="6">
    <source>
        <dbReference type="RuleBase" id="RU361157"/>
    </source>
</evidence>
<keyword evidence="6" id="KW-1003">Cell membrane</keyword>
<feature type="transmembrane region" description="Helical" evidence="6">
    <location>
        <begin position="113"/>
        <end position="132"/>
    </location>
</feature>
<feature type="domain" description="ABC transmembrane type-2" evidence="7">
    <location>
        <begin position="24"/>
        <end position="253"/>
    </location>
</feature>
<evidence type="ECO:0000256" key="2">
    <source>
        <dbReference type="ARBA" id="ARBA00022692"/>
    </source>
</evidence>
<evidence type="ECO:0000313" key="9">
    <source>
        <dbReference type="Proteomes" id="UP000660675"/>
    </source>
</evidence>
<dbReference type="InterPro" id="IPR013525">
    <property type="entry name" value="ABC2_TM"/>
</dbReference>
<dbReference type="Pfam" id="PF01061">
    <property type="entry name" value="ABC2_membrane"/>
    <property type="match status" value="1"/>
</dbReference>
<accession>A0ABQ2W1D9</accession>
<dbReference type="PIRSF" id="PIRSF006648">
    <property type="entry name" value="DrrB"/>
    <property type="match status" value="1"/>
</dbReference>
<dbReference type="RefSeq" id="WP_189545018.1">
    <property type="nucleotide sequence ID" value="NZ_BMTF01000012.1"/>
</dbReference>
<dbReference type="PANTHER" id="PTHR43229:SF2">
    <property type="entry name" value="NODULATION PROTEIN J"/>
    <property type="match status" value="1"/>
</dbReference>
<evidence type="ECO:0000256" key="5">
    <source>
        <dbReference type="ARBA" id="ARBA00023251"/>
    </source>
</evidence>
<protein>
    <recommendedName>
        <fullName evidence="6">Transport permease protein</fullName>
    </recommendedName>
</protein>
<comment type="subcellular location">
    <subcellularLocation>
        <location evidence="6">Cell membrane</location>
        <topology evidence="6">Multi-pass membrane protein</topology>
    </subcellularLocation>
    <subcellularLocation>
        <location evidence="1">Membrane</location>
        <topology evidence="1">Multi-pass membrane protein</topology>
    </subcellularLocation>
</comment>
<organism evidence="8 9">
    <name type="scientific">Streptomyces gelaticus</name>
    <dbReference type="NCBI Taxonomy" id="285446"/>
    <lineage>
        <taxon>Bacteria</taxon>
        <taxon>Bacillati</taxon>
        <taxon>Actinomycetota</taxon>
        <taxon>Actinomycetes</taxon>
        <taxon>Kitasatosporales</taxon>
        <taxon>Streptomycetaceae</taxon>
        <taxon>Streptomyces</taxon>
    </lineage>
</organism>
<keyword evidence="5" id="KW-0046">Antibiotic resistance</keyword>
<keyword evidence="2 6" id="KW-0812">Transmembrane</keyword>
<reference evidence="9" key="1">
    <citation type="journal article" date="2019" name="Int. J. Syst. Evol. Microbiol.">
        <title>The Global Catalogue of Microorganisms (GCM) 10K type strain sequencing project: providing services to taxonomists for standard genome sequencing and annotation.</title>
        <authorList>
            <consortium name="The Broad Institute Genomics Platform"/>
            <consortium name="The Broad Institute Genome Sequencing Center for Infectious Disease"/>
            <person name="Wu L."/>
            <person name="Ma J."/>
        </authorList>
    </citation>
    <scope>NUCLEOTIDE SEQUENCE [LARGE SCALE GENOMIC DNA]</scope>
    <source>
        <strain evidence="9">JCM 4376</strain>
    </source>
</reference>
<dbReference type="InterPro" id="IPR000412">
    <property type="entry name" value="ABC_2_transport"/>
</dbReference>
<evidence type="ECO:0000259" key="7">
    <source>
        <dbReference type="PROSITE" id="PS51012"/>
    </source>
</evidence>
<evidence type="ECO:0000256" key="4">
    <source>
        <dbReference type="ARBA" id="ARBA00023136"/>
    </source>
</evidence>
<dbReference type="InterPro" id="IPR051784">
    <property type="entry name" value="Nod_factor_ABC_transporter"/>
</dbReference>
<feature type="transmembrane region" description="Helical" evidence="6">
    <location>
        <begin position="58"/>
        <end position="76"/>
    </location>
</feature>
<feature type="transmembrane region" description="Helical" evidence="6">
    <location>
        <begin position="170"/>
        <end position="190"/>
    </location>
</feature>
<proteinExistence type="inferred from homology"/>
<dbReference type="Proteomes" id="UP000660675">
    <property type="component" value="Unassembled WGS sequence"/>
</dbReference>
<comment type="caution">
    <text evidence="8">The sequence shown here is derived from an EMBL/GenBank/DDBJ whole genome shotgun (WGS) entry which is preliminary data.</text>
</comment>
<dbReference type="PANTHER" id="PTHR43229">
    <property type="entry name" value="NODULATION PROTEIN J"/>
    <property type="match status" value="1"/>
</dbReference>
<keyword evidence="3 6" id="KW-1133">Transmembrane helix</keyword>
<keyword evidence="6" id="KW-0813">Transport</keyword>
<keyword evidence="4 6" id="KW-0472">Membrane</keyword>
<evidence type="ECO:0000313" key="8">
    <source>
        <dbReference type="EMBL" id="GGV88205.1"/>
    </source>
</evidence>
<dbReference type="EMBL" id="BMTF01000012">
    <property type="protein sequence ID" value="GGV88205.1"/>
    <property type="molecule type" value="Genomic_DNA"/>
</dbReference>
<keyword evidence="9" id="KW-1185">Reference proteome</keyword>
<feature type="transmembrane region" description="Helical" evidence="6">
    <location>
        <begin position="138"/>
        <end position="163"/>
    </location>
</feature>
<name>A0ABQ2W1D9_9ACTN</name>
<evidence type="ECO:0000256" key="1">
    <source>
        <dbReference type="ARBA" id="ARBA00004141"/>
    </source>
</evidence>
<evidence type="ECO:0000256" key="3">
    <source>
        <dbReference type="ARBA" id="ARBA00022989"/>
    </source>
</evidence>
<gene>
    <name evidence="8" type="ORF">GCM10015535_39000</name>
</gene>
<dbReference type="PROSITE" id="PS51012">
    <property type="entry name" value="ABC_TM2"/>
    <property type="match status" value="1"/>
</dbReference>
<comment type="similarity">
    <text evidence="6">Belongs to the ABC-2 integral membrane protein family.</text>
</comment>
<sequence>MPSLVRSTATVFSREIAPELRSPVGVVLAMGQPLLFLVLFGSMLAGTGANPGAGTEDVWQWFVPGILVMMCLMGPLSAGHSMLGELNGGQMERFLVTPISRTALVLGRAAKDAVTLFAQATLITVIAIPLGMDLHLPGALATMMLLVVLAVGLSALSCVLAIASRPGGNLFWIVTQALVFPLMLLSGILLPVDAGPGWLSTVAAINPVTYVVDAARALFAGDFLNSSVLHGLTAAVALAATGLVLSTRAMKRGI</sequence>
<dbReference type="InterPro" id="IPR047817">
    <property type="entry name" value="ABC2_TM_bact-type"/>
</dbReference>
<feature type="transmembrane region" description="Helical" evidence="6">
    <location>
        <begin position="228"/>
        <end position="246"/>
    </location>
</feature>
<feature type="transmembrane region" description="Helical" evidence="6">
    <location>
        <begin position="24"/>
        <end position="46"/>
    </location>
</feature>